<feature type="region of interest" description="Disordered" evidence="1">
    <location>
        <begin position="136"/>
        <end position="158"/>
    </location>
</feature>
<evidence type="ECO:0000313" key="3">
    <source>
        <dbReference type="Proteomes" id="UP001292094"/>
    </source>
</evidence>
<organism evidence="2 3">
    <name type="scientific">Petrolisthes manimaculis</name>
    <dbReference type="NCBI Taxonomy" id="1843537"/>
    <lineage>
        <taxon>Eukaryota</taxon>
        <taxon>Metazoa</taxon>
        <taxon>Ecdysozoa</taxon>
        <taxon>Arthropoda</taxon>
        <taxon>Crustacea</taxon>
        <taxon>Multicrustacea</taxon>
        <taxon>Malacostraca</taxon>
        <taxon>Eumalacostraca</taxon>
        <taxon>Eucarida</taxon>
        <taxon>Decapoda</taxon>
        <taxon>Pleocyemata</taxon>
        <taxon>Anomura</taxon>
        <taxon>Galatheoidea</taxon>
        <taxon>Porcellanidae</taxon>
        <taxon>Petrolisthes</taxon>
    </lineage>
</organism>
<dbReference type="AlphaFoldDB" id="A0AAE1U7E4"/>
<proteinExistence type="predicted"/>
<evidence type="ECO:0000256" key="1">
    <source>
        <dbReference type="SAM" id="MobiDB-lite"/>
    </source>
</evidence>
<accession>A0AAE1U7E4</accession>
<dbReference type="Proteomes" id="UP001292094">
    <property type="component" value="Unassembled WGS sequence"/>
</dbReference>
<evidence type="ECO:0000313" key="2">
    <source>
        <dbReference type="EMBL" id="KAK4308644.1"/>
    </source>
</evidence>
<comment type="caution">
    <text evidence="2">The sequence shown here is derived from an EMBL/GenBank/DDBJ whole genome shotgun (WGS) entry which is preliminary data.</text>
</comment>
<sequence length="176" mass="19008">MAGSLTDWLTGLLTGWLASPPPTLVPLHHLFQPTYPCTSLPPHLPTFLPPHLPTFPPCSFSQTPAQFSADQISICNPSKFSVYSLLWNIKQSKQRSASEASRDGALFNRVCPCAQPGQGSTRLRPGFQKRSGREIRAAGGTLEAASGSRQVKRRESGGNLPWVRASTLIGPTRSTG</sequence>
<name>A0AAE1U7E4_9EUCA</name>
<gene>
    <name evidence="2" type="ORF">Pmani_019670</name>
</gene>
<reference evidence="2" key="1">
    <citation type="submission" date="2023-11" db="EMBL/GenBank/DDBJ databases">
        <title>Genome assemblies of two species of porcelain crab, Petrolisthes cinctipes and Petrolisthes manimaculis (Anomura: Porcellanidae).</title>
        <authorList>
            <person name="Angst P."/>
        </authorList>
    </citation>
    <scope>NUCLEOTIDE SEQUENCE</scope>
    <source>
        <strain evidence="2">PB745_02</strain>
        <tissue evidence="2">Gill</tissue>
    </source>
</reference>
<keyword evidence="3" id="KW-1185">Reference proteome</keyword>
<dbReference type="EMBL" id="JAWZYT010001865">
    <property type="protein sequence ID" value="KAK4308644.1"/>
    <property type="molecule type" value="Genomic_DNA"/>
</dbReference>
<protein>
    <submittedName>
        <fullName evidence="2">Uncharacterized protein</fullName>
    </submittedName>
</protein>